<feature type="transmembrane region" description="Helical" evidence="8">
    <location>
        <begin position="20"/>
        <end position="38"/>
    </location>
</feature>
<dbReference type="GO" id="GO:0003713">
    <property type="term" value="F:transcription coactivator activity"/>
    <property type="evidence" value="ECO:0007669"/>
    <property type="project" value="InterPro"/>
</dbReference>
<evidence type="ECO:0000259" key="9">
    <source>
        <dbReference type="Pfam" id="PF02229"/>
    </source>
</evidence>
<keyword evidence="8" id="KW-0812">Transmembrane</keyword>
<accession>A0A833W8I7</accession>
<gene>
    <name evidence="10" type="ORF">E2986_06409</name>
</gene>
<evidence type="ECO:0000256" key="4">
    <source>
        <dbReference type="ARBA" id="ARBA00023125"/>
    </source>
</evidence>
<keyword evidence="6" id="KW-0539">Nucleus</keyword>
<evidence type="ECO:0000256" key="7">
    <source>
        <dbReference type="SAM" id="MobiDB-lite"/>
    </source>
</evidence>
<feature type="compositionally biased region" description="Basic and acidic residues" evidence="7">
    <location>
        <begin position="48"/>
        <end position="65"/>
    </location>
</feature>
<dbReference type="AlphaFoldDB" id="A0A833W8I7"/>
<evidence type="ECO:0000313" key="10">
    <source>
        <dbReference type="EMBL" id="KAF3427542.1"/>
    </source>
</evidence>
<dbReference type="GO" id="GO:0060261">
    <property type="term" value="P:positive regulation of transcription initiation by RNA polymerase II"/>
    <property type="evidence" value="ECO:0007669"/>
    <property type="project" value="InterPro"/>
</dbReference>
<dbReference type="EMBL" id="WNWW01000251">
    <property type="protein sequence ID" value="KAF3427542.1"/>
    <property type="molecule type" value="Genomic_DNA"/>
</dbReference>
<dbReference type="Gene3D" id="2.30.31.10">
    <property type="entry name" value="Transcriptional Coactivator Pc4, Chain A"/>
    <property type="match status" value="1"/>
</dbReference>
<keyword evidence="11" id="KW-1185">Reference proteome</keyword>
<dbReference type="SUPFAM" id="SSF54447">
    <property type="entry name" value="ssDNA-binding transcriptional regulator domain"/>
    <property type="match status" value="1"/>
</dbReference>
<sequence length="137" mass="16365">MPKSKEFIYSDDDSSDECEIGTYIHIFCYIYIFFFSSYKEVKSKKRKRENEDKEEKKSKKTSEKESENEDNIWDLGNNRQVTVRDFRGKLYVDIREMYFDKELNLKPGKKGICLSIPQWRKLLSVMDDVDKAVKSKC</sequence>
<dbReference type="Proteomes" id="UP000655588">
    <property type="component" value="Unassembled WGS sequence"/>
</dbReference>
<evidence type="ECO:0000313" key="11">
    <source>
        <dbReference type="Proteomes" id="UP000655588"/>
    </source>
</evidence>
<dbReference type="GO" id="GO:0003677">
    <property type="term" value="F:DNA binding"/>
    <property type="evidence" value="ECO:0007669"/>
    <property type="project" value="UniProtKB-KW"/>
</dbReference>
<evidence type="ECO:0000256" key="8">
    <source>
        <dbReference type="SAM" id="Phobius"/>
    </source>
</evidence>
<evidence type="ECO:0000256" key="6">
    <source>
        <dbReference type="ARBA" id="ARBA00023242"/>
    </source>
</evidence>
<keyword evidence="4" id="KW-0238">DNA-binding</keyword>
<name>A0A833W8I7_9HYME</name>
<keyword evidence="8" id="KW-1133">Transmembrane helix</keyword>
<dbReference type="PANTHER" id="PTHR13215">
    <property type="entry name" value="RNA POLYMERASE II TRANSCRIPTIONAL COACTIVATOR"/>
    <property type="match status" value="1"/>
</dbReference>
<organism evidence="10 11">
    <name type="scientific">Frieseomelitta varia</name>
    <dbReference type="NCBI Taxonomy" id="561572"/>
    <lineage>
        <taxon>Eukaryota</taxon>
        <taxon>Metazoa</taxon>
        <taxon>Ecdysozoa</taxon>
        <taxon>Arthropoda</taxon>
        <taxon>Hexapoda</taxon>
        <taxon>Insecta</taxon>
        <taxon>Pterygota</taxon>
        <taxon>Neoptera</taxon>
        <taxon>Endopterygota</taxon>
        <taxon>Hymenoptera</taxon>
        <taxon>Apocrita</taxon>
        <taxon>Aculeata</taxon>
        <taxon>Apoidea</taxon>
        <taxon>Anthophila</taxon>
        <taxon>Apidae</taxon>
        <taxon>Frieseomelitta</taxon>
    </lineage>
</organism>
<evidence type="ECO:0000256" key="1">
    <source>
        <dbReference type="ARBA" id="ARBA00004123"/>
    </source>
</evidence>
<feature type="domain" description="Transcriptional coactivator p15 (PC4) C-terminal" evidence="9">
    <location>
        <begin position="73"/>
        <end position="124"/>
    </location>
</feature>
<proteinExistence type="inferred from homology"/>
<keyword evidence="5" id="KW-0804">Transcription</keyword>
<dbReference type="Pfam" id="PF02229">
    <property type="entry name" value="PC4"/>
    <property type="match status" value="1"/>
</dbReference>
<evidence type="ECO:0000256" key="3">
    <source>
        <dbReference type="ARBA" id="ARBA00023015"/>
    </source>
</evidence>
<evidence type="ECO:0000256" key="2">
    <source>
        <dbReference type="ARBA" id="ARBA00009001"/>
    </source>
</evidence>
<dbReference type="InterPro" id="IPR045125">
    <property type="entry name" value="Sub1/Tcp4-like"/>
</dbReference>
<comment type="caution">
    <text evidence="10">The sequence shown here is derived from an EMBL/GenBank/DDBJ whole genome shotgun (WGS) entry which is preliminary data.</text>
</comment>
<evidence type="ECO:0000256" key="5">
    <source>
        <dbReference type="ARBA" id="ARBA00023163"/>
    </source>
</evidence>
<comment type="similarity">
    <text evidence="2">Belongs to the transcriptional coactivator PC4 family.</text>
</comment>
<dbReference type="InterPro" id="IPR003173">
    <property type="entry name" value="PC4_C"/>
</dbReference>
<feature type="region of interest" description="Disordered" evidence="7">
    <location>
        <begin position="41"/>
        <end position="71"/>
    </location>
</feature>
<protein>
    <recommendedName>
        <fullName evidence="9">Transcriptional coactivator p15 (PC4) C-terminal domain-containing protein</fullName>
    </recommendedName>
</protein>
<keyword evidence="3" id="KW-0805">Transcription regulation</keyword>
<dbReference type="GO" id="GO:0005634">
    <property type="term" value="C:nucleus"/>
    <property type="evidence" value="ECO:0007669"/>
    <property type="project" value="UniProtKB-SubCell"/>
</dbReference>
<reference evidence="10" key="1">
    <citation type="submission" date="2019-11" db="EMBL/GenBank/DDBJ databases">
        <title>The nuclear and mitochondrial genomes of Frieseomelitta varia - a highly eusocial stingless bee (Meliponini) with a permanently sterile worker caste.</title>
        <authorList>
            <person name="Freitas F.C.P."/>
            <person name="Lourenco A.P."/>
            <person name="Nunes F.M.F."/>
            <person name="Paschoal A.R."/>
            <person name="Abreu F.C.P."/>
            <person name="Barbin F.O."/>
            <person name="Bataglia L."/>
            <person name="Cardoso-Junior C.A.M."/>
            <person name="Cervoni M.S."/>
            <person name="Silva S.R."/>
            <person name="Dalarmi F."/>
            <person name="Del Lama M.A."/>
            <person name="Depintor T.S."/>
            <person name="Ferreira K.M."/>
            <person name="Goria P.S."/>
            <person name="Jaskot M.C."/>
            <person name="Lago D.C."/>
            <person name="Luna-Lucena D."/>
            <person name="Moda L.M."/>
            <person name="Nascimento L."/>
            <person name="Pedrino M."/>
            <person name="Rabico F.O."/>
            <person name="Sanches F.C."/>
            <person name="Santos D.E."/>
            <person name="Santos C.G."/>
            <person name="Vieira J."/>
            <person name="Lopes T.F."/>
            <person name="Barchuk A.R."/>
            <person name="Hartfelder K."/>
            <person name="Simoes Z.L.P."/>
            <person name="Bitondi M.M.G."/>
            <person name="Pinheiro D.G."/>
        </authorList>
    </citation>
    <scope>NUCLEOTIDE SEQUENCE</scope>
    <source>
        <strain evidence="10">USP_RPSP 00005682</strain>
        <tissue evidence="10">Whole individual</tissue>
    </source>
</reference>
<keyword evidence="8" id="KW-0472">Membrane</keyword>
<dbReference type="InterPro" id="IPR009044">
    <property type="entry name" value="ssDNA-bd_transcriptional_reg"/>
</dbReference>
<comment type="subcellular location">
    <subcellularLocation>
        <location evidence="1">Nucleus</location>
    </subcellularLocation>
</comment>